<feature type="transmembrane region" description="Helical" evidence="6">
    <location>
        <begin position="282"/>
        <end position="302"/>
    </location>
</feature>
<evidence type="ECO:0000256" key="1">
    <source>
        <dbReference type="ARBA" id="ARBA00004141"/>
    </source>
</evidence>
<keyword evidence="8" id="KW-1185">Reference proteome</keyword>
<evidence type="ECO:0000256" key="5">
    <source>
        <dbReference type="SAM" id="MobiDB-lite"/>
    </source>
</evidence>
<dbReference type="InterPro" id="IPR036259">
    <property type="entry name" value="MFS_trans_sf"/>
</dbReference>
<feature type="transmembrane region" description="Helical" evidence="6">
    <location>
        <begin position="314"/>
        <end position="331"/>
    </location>
</feature>
<dbReference type="PANTHER" id="PTHR10924:SF6">
    <property type="entry name" value="SOLUTE CARRIER FAMILY 49 MEMBER A3"/>
    <property type="match status" value="1"/>
</dbReference>
<dbReference type="PANTHER" id="PTHR10924">
    <property type="entry name" value="MAJOR FACILITATOR SUPERFAMILY PROTEIN-RELATED"/>
    <property type="match status" value="1"/>
</dbReference>
<evidence type="ECO:0000256" key="2">
    <source>
        <dbReference type="ARBA" id="ARBA00022692"/>
    </source>
</evidence>
<dbReference type="Proteomes" id="UP000747542">
    <property type="component" value="Unassembled WGS sequence"/>
</dbReference>
<protein>
    <submittedName>
        <fullName evidence="7">Solute carrier family 49 member A3-like</fullName>
    </submittedName>
</protein>
<feature type="compositionally biased region" description="Acidic residues" evidence="5">
    <location>
        <begin position="488"/>
        <end position="501"/>
    </location>
</feature>
<name>A0A8J5MLQ4_HOMAM</name>
<dbReference type="InterPro" id="IPR011701">
    <property type="entry name" value="MFS"/>
</dbReference>
<dbReference type="AlphaFoldDB" id="A0A8J5MLQ4"/>
<evidence type="ECO:0000256" key="4">
    <source>
        <dbReference type="ARBA" id="ARBA00023136"/>
    </source>
</evidence>
<dbReference type="SUPFAM" id="SSF103473">
    <property type="entry name" value="MFS general substrate transporter"/>
    <property type="match status" value="1"/>
</dbReference>
<dbReference type="InterPro" id="IPR049680">
    <property type="entry name" value="FLVCR1-2_SLC49-like"/>
</dbReference>
<evidence type="ECO:0000256" key="3">
    <source>
        <dbReference type="ARBA" id="ARBA00022989"/>
    </source>
</evidence>
<feature type="transmembrane region" description="Helical" evidence="6">
    <location>
        <begin position="338"/>
        <end position="356"/>
    </location>
</feature>
<feature type="transmembrane region" description="Helical" evidence="6">
    <location>
        <begin position="376"/>
        <end position="396"/>
    </location>
</feature>
<feature type="region of interest" description="Disordered" evidence="5">
    <location>
        <begin position="463"/>
        <end position="501"/>
    </location>
</feature>
<feature type="non-terminal residue" evidence="7">
    <location>
        <position position="501"/>
    </location>
</feature>
<dbReference type="Pfam" id="PF07690">
    <property type="entry name" value="MFS_1"/>
    <property type="match status" value="1"/>
</dbReference>
<comment type="subcellular location">
    <subcellularLocation>
        <location evidence="1">Membrane</location>
        <topology evidence="1">Multi-pass membrane protein</topology>
    </subcellularLocation>
</comment>
<comment type="caution">
    <text evidence="7">The sequence shown here is derived from an EMBL/GenBank/DDBJ whole genome shotgun (WGS) entry which is preliminary data.</text>
</comment>
<dbReference type="EMBL" id="JAHLQT010039966">
    <property type="protein sequence ID" value="KAG7156128.1"/>
    <property type="molecule type" value="Genomic_DNA"/>
</dbReference>
<dbReference type="Gene3D" id="1.20.1250.20">
    <property type="entry name" value="MFS general substrate transporter like domains"/>
    <property type="match status" value="1"/>
</dbReference>
<evidence type="ECO:0000313" key="7">
    <source>
        <dbReference type="EMBL" id="KAG7156128.1"/>
    </source>
</evidence>
<keyword evidence="3 6" id="KW-1133">Transmembrane helix</keyword>
<feature type="transmembrane region" description="Helical" evidence="6">
    <location>
        <begin position="245"/>
        <end position="270"/>
    </location>
</feature>
<evidence type="ECO:0000313" key="8">
    <source>
        <dbReference type="Proteomes" id="UP000747542"/>
    </source>
</evidence>
<keyword evidence="2 6" id="KW-0812">Transmembrane</keyword>
<feature type="compositionally biased region" description="Polar residues" evidence="5">
    <location>
        <begin position="463"/>
        <end position="476"/>
    </location>
</feature>
<sequence>MAQVTVERMVETPDERVERVVAGVESAVEALGSKGGETGDVEDEGKAPSATKDYITYKQRWAILITVTLLNISNASLWINTAPVTFKAAAYFQQPVEEINWFSLVFLFVSIPFCFISTFSVNHLGLRPAIHIGSALNCLGAVLRAVSTSGLITSLNTQFAVSLTANPLGILVAQVSSPLLVKNKDQLPTLNYVFCGVAIVSQVVTLACITRSKPPTPPSQSAERGEKERAPYLTQLKQTFTNVPYLLLLLSLGCGVGLFSSLATVTQQLLCPLGYSDTFSGLINGAMIFCGFVGSAVTGIMADRTKAFTPITKVTYGLATVLAIILMEMFMVPHQHALVALFMGLFGFFGVGAYPIGLELAVETTYPVEESISTAFIFMSGQAQGMIIIAMVTFLAREEKPEYSDLEVCTKGISSDSMESEPQDYTVFFHTPYKRLEAERASTSLTTSTSSVHSLTATSGYASENICGTDSSTSSRNSEKRKTVGVVEEWEAEDYDPEIEQ</sequence>
<dbReference type="GO" id="GO:0016020">
    <property type="term" value="C:membrane"/>
    <property type="evidence" value="ECO:0007669"/>
    <property type="project" value="UniProtKB-SubCell"/>
</dbReference>
<keyword evidence="4 6" id="KW-0472">Membrane</keyword>
<proteinExistence type="predicted"/>
<accession>A0A8J5MLQ4</accession>
<organism evidence="7 8">
    <name type="scientific">Homarus americanus</name>
    <name type="common">American lobster</name>
    <dbReference type="NCBI Taxonomy" id="6706"/>
    <lineage>
        <taxon>Eukaryota</taxon>
        <taxon>Metazoa</taxon>
        <taxon>Ecdysozoa</taxon>
        <taxon>Arthropoda</taxon>
        <taxon>Crustacea</taxon>
        <taxon>Multicrustacea</taxon>
        <taxon>Malacostraca</taxon>
        <taxon>Eumalacostraca</taxon>
        <taxon>Eucarida</taxon>
        <taxon>Decapoda</taxon>
        <taxon>Pleocyemata</taxon>
        <taxon>Astacidea</taxon>
        <taxon>Nephropoidea</taxon>
        <taxon>Nephropidae</taxon>
        <taxon>Homarus</taxon>
    </lineage>
</organism>
<feature type="transmembrane region" description="Helical" evidence="6">
    <location>
        <begin position="61"/>
        <end position="79"/>
    </location>
</feature>
<evidence type="ECO:0000256" key="6">
    <source>
        <dbReference type="SAM" id="Phobius"/>
    </source>
</evidence>
<feature type="transmembrane region" description="Helical" evidence="6">
    <location>
        <begin position="99"/>
        <end position="121"/>
    </location>
</feature>
<reference evidence="7" key="1">
    <citation type="journal article" date="2021" name="Sci. Adv.">
        <title>The American lobster genome reveals insights on longevity, neural, and immune adaptations.</title>
        <authorList>
            <person name="Polinski J.M."/>
            <person name="Zimin A.V."/>
            <person name="Clark K.F."/>
            <person name="Kohn A.B."/>
            <person name="Sadowski N."/>
            <person name="Timp W."/>
            <person name="Ptitsyn A."/>
            <person name="Khanna P."/>
            <person name="Romanova D.Y."/>
            <person name="Williams P."/>
            <person name="Greenwood S.J."/>
            <person name="Moroz L.L."/>
            <person name="Walt D.R."/>
            <person name="Bodnar A.G."/>
        </authorList>
    </citation>
    <scope>NUCLEOTIDE SEQUENCE</scope>
    <source>
        <strain evidence="7">GMGI-L3</strain>
    </source>
</reference>
<dbReference type="GO" id="GO:0022857">
    <property type="term" value="F:transmembrane transporter activity"/>
    <property type="evidence" value="ECO:0007669"/>
    <property type="project" value="InterPro"/>
</dbReference>
<gene>
    <name evidence="7" type="primary">Slc49a3-L</name>
    <name evidence="7" type="ORF">Hamer_G022594</name>
</gene>